<gene>
    <name evidence="12 14" type="primary">plsB</name>
    <name evidence="14" type="ORF">FCN80_18180</name>
</gene>
<evidence type="ECO:0000256" key="2">
    <source>
        <dbReference type="ARBA" id="ARBA00004765"/>
    </source>
</evidence>
<evidence type="ECO:0000256" key="6">
    <source>
        <dbReference type="ARBA" id="ARBA00013432"/>
    </source>
</evidence>
<protein>
    <recommendedName>
        <fullName evidence="6 12">Glycerol-3-phosphate acyltransferase</fullName>
        <shortName evidence="12">GPAT</shortName>
        <ecNumber evidence="5 12">2.3.1.15</ecNumber>
    </recommendedName>
</protein>
<dbReference type="InterPro" id="IPR022284">
    <property type="entry name" value="GPAT/DHAPAT"/>
</dbReference>
<comment type="pathway">
    <text evidence="3">Lipid metabolism.</text>
</comment>
<comment type="similarity">
    <text evidence="4 12">Belongs to the GPAT/DAPAT family.</text>
</comment>
<keyword evidence="12" id="KW-0594">Phospholipid biosynthesis</keyword>
<proteinExistence type="inferred from homology"/>
<dbReference type="GO" id="GO:0004366">
    <property type="term" value="F:glycerol-3-phosphate O-acyltransferase activity"/>
    <property type="evidence" value="ECO:0007669"/>
    <property type="project" value="UniProtKB-EC"/>
</dbReference>
<dbReference type="InterPro" id="IPR041728">
    <property type="entry name" value="GPAT/DHAPAT_LPLAT"/>
</dbReference>
<dbReference type="PANTHER" id="PTHR12563">
    <property type="entry name" value="GLYCEROL-3-PHOSPHATE ACYLTRANSFERASE"/>
    <property type="match status" value="1"/>
</dbReference>
<evidence type="ECO:0000256" key="4">
    <source>
        <dbReference type="ARBA" id="ARBA00007937"/>
    </source>
</evidence>
<evidence type="ECO:0000256" key="3">
    <source>
        <dbReference type="ARBA" id="ARBA00005189"/>
    </source>
</evidence>
<keyword evidence="8 12" id="KW-0808">Transferase</keyword>
<evidence type="ECO:0000256" key="9">
    <source>
        <dbReference type="ARBA" id="ARBA00023136"/>
    </source>
</evidence>
<dbReference type="InterPro" id="IPR002123">
    <property type="entry name" value="Plipid/glycerol_acylTrfase"/>
</dbReference>
<keyword evidence="12" id="KW-0444">Lipid biosynthesis</keyword>
<dbReference type="NCBIfam" id="TIGR03703">
    <property type="entry name" value="plsB"/>
    <property type="match status" value="1"/>
</dbReference>
<evidence type="ECO:0000313" key="14">
    <source>
        <dbReference type="EMBL" id="TKI04403.1"/>
    </source>
</evidence>
<keyword evidence="10 12" id="KW-0012">Acyltransferase</keyword>
<comment type="catalytic activity">
    <reaction evidence="11 12">
        <text>sn-glycerol 3-phosphate + an acyl-CoA = a 1-acyl-sn-glycero-3-phosphate + CoA</text>
        <dbReference type="Rhea" id="RHEA:15325"/>
        <dbReference type="ChEBI" id="CHEBI:57287"/>
        <dbReference type="ChEBI" id="CHEBI:57597"/>
        <dbReference type="ChEBI" id="CHEBI:57970"/>
        <dbReference type="ChEBI" id="CHEBI:58342"/>
        <dbReference type="EC" id="2.3.1.15"/>
    </reaction>
</comment>
<dbReference type="SUPFAM" id="SSF69593">
    <property type="entry name" value="Glycerol-3-phosphate (1)-acyltransferase"/>
    <property type="match status" value="1"/>
</dbReference>
<dbReference type="RefSeq" id="WP_136991581.1">
    <property type="nucleotide sequence ID" value="NZ_SZPQ01000029.1"/>
</dbReference>
<dbReference type="EC" id="2.3.1.15" evidence="5 12"/>
<dbReference type="InterPro" id="IPR045520">
    <property type="entry name" value="GPAT/DHAPAT_C"/>
</dbReference>
<keyword evidence="9 12" id="KW-0472">Membrane</keyword>
<dbReference type="Pfam" id="PF01553">
    <property type="entry name" value="Acyltransferase"/>
    <property type="match status" value="1"/>
</dbReference>
<evidence type="ECO:0000256" key="12">
    <source>
        <dbReference type="HAMAP-Rule" id="MF_00393"/>
    </source>
</evidence>
<dbReference type="PIRSF" id="PIRSF500064">
    <property type="entry name" value="GPAT"/>
    <property type="match status" value="1"/>
</dbReference>
<keyword evidence="15" id="KW-1185">Reference proteome</keyword>
<dbReference type="Pfam" id="PF19277">
    <property type="entry name" value="GPAT_C"/>
    <property type="match status" value="1"/>
</dbReference>
<keyword evidence="12" id="KW-0443">Lipid metabolism</keyword>
<keyword evidence="12" id="KW-1208">Phospholipid metabolism</keyword>
<comment type="pathway">
    <text evidence="2 12">Phospholipid metabolism; CDP-diacylglycerol biosynthesis; CDP-diacylglycerol from sn-glycerol 3-phosphate: step 1/3.</text>
</comment>
<sequence>MSGWRTLYYALLNLPLKLLVRSKVIPADPQGETGLDPLRPIMYVLPYNSKADLLTLRAQCLKLQLPDPLDQVNIDGVSLPRYVFINDGPRVFSYFTEKPESVRLFHNYLDLHRNNPQLDVQMVPVAVMFGRSPGREAQPNHPAPQLRLLNGFQKFIAVLWLGRDSFVRFSSPLSMRYMATEHGTDKTIAQKLARVARIHFARQRLVAVGPRLPVRQELFNKLLASKAIEKAVEDEARTKKLSVEKAQQAAIGIMEEIAADFSYEAVRLTDRVLGWTWNRLYQGLHVRNAERVRQLAEDGHEIVYVPCHRSHMDYLLLSYVLYHQGLVPPHIAAGINLNFWPAGPVFRRLGAFFIRRTFKGNKLYSTIFREYLGELFTRGYSVEYFMEGGRSRTGRLLEPKTGTLTMTLQAMLRGGNRPITLVPIYVGYEHVMEVATYAKELRGATKEKEGFFQMLRGLRKLRNLGLGYVNFGEPLSLSAYLNQHVPQWRESIDPIEAQRPAWLATAVADIAGKIMVRINNAAAANAINLCSTVLLASRQRSLTREQLLQQLTCYMALLRNVPYAPDVTVPDATAEQLLEHALGMDKFSIEQDTIGDIIYLSRERAVLMTYYRNNIQHLFILPSLVAAMVIGHPGIDRARLLHRITLLYPLLKAELFMHYDDNQLEAIILRLIAELLRQELITEDAQRLSINPGRAHTLQLLAAGVRETLQRYAIAFSLLRFNPRINRGTLEKESRIMAQRLSVLHGINAPEFFDKAVFSTLVGTLRDQHYISDTGDAIEEKVNETSLILSELVTPEVQLTIESAGVLASVKITDATSAD</sequence>
<dbReference type="SMART" id="SM00563">
    <property type="entry name" value="PlsC"/>
    <property type="match status" value="1"/>
</dbReference>
<evidence type="ECO:0000256" key="7">
    <source>
        <dbReference type="ARBA" id="ARBA00022475"/>
    </source>
</evidence>
<evidence type="ECO:0000256" key="10">
    <source>
        <dbReference type="ARBA" id="ARBA00023315"/>
    </source>
</evidence>
<feature type="domain" description="Phospholipid/glycerol acyltransferase" evidence="13">
    <location>
        <begin position="302"/>
        <end position="429"/>
    </location>
</feature>
<evidence type="ECO:0000313" key="15">
    <source>
        <dbReference type="Proteomes" id="UP000305202"/>
    </source>
</evidence>
<organism evidence="14 15">
    <name type="scientific">Martelella alba</name>
    <dbReference type="NCBI Taxonomy" id="2590451"/>
    <lineage>
        <taxon>Bacteria</taxon>
        <taxon>Pseudomonadati</taxon>
        <taxon>Pseudomonadota</taxon>
        <taxon>Alphaproteobacteria</taxon>
        <taxon>Hyphomicrobiales</taxon>
        <taxon>Aurantimonadaceae</taxon>
        <taxon>Martelella</taxon>
    </lineage>
</organism>
<evidence type="ECO:0000256" key="1">
    <source>
        <dbReference type="ARBA" id="ARBA00004413"/>
    </source>
</evidence>
<comment type="domain">
    <text evidence="12">The HXXXXD motif is essential for acyltransferase activity and may constitute the binding site for the phosphate moiety of the glycerol-3-phosphate.</text>
</comment>
<comment type="subcellular location">
    <subcellularLocation>
        <location evidence="1 12">Cell membrane</location>
        <topology evidence="1 12">Peripheral membrane protein</topology>
        <orientation evidence="1 12">Cytoplasmic side</orientation>
    </subcellularLocation>
</comment>
<dbReference type="HAMAP" id="MF_00393">
    <property type="entry name" value="Glyc3P_acyltrans"/>
    <property type="match status" value="1"/>
</dbReference>
<comment type="caution">
    <text evidence="14">The sequence shown here is derived from an EMBL/GenBank/DDBJ whole genome shotgun (WGS) entry which is preliminary data.</text>
</comment>
<dbReference type="PANTHER" id="PTHR12563:SF17">
    <property type="entry name" value="DIHYDROXYACETONE PHOSPHATE ACYLTRANSFERASE"/>
    <property type="match status" value="1"/>
</dbReference>
<dbReference type="PIRSF" id="PIRSF000437">
    <property type="entry name" value="GPAT_DHAPAT"/>
    <property type="match status" value="1"/>
</dbReference>
<evidence type="ECO:0000256" key="8">
    <source>
        <dbReference type="ARBA" id="ARBA00022679"/>
    </source>
</evidence>
<keyword evidence="7 12" id="KW-1003">Cell membrane</keyword>
<dbReference type="Proteomes" id="UP000305202">
    <property type="component" value="Unassembled WGS sequence"/>
</dbReference>
<dbReference type="CDD" id="cd07993">
    <property type="entry name" value="LPLAT_DHAPAT-like"/>
    <property type="match status" value="1"/>
</dbReference>
<dbReference type="EMBL" id="SZPQ01000029">
    <property type="protein sequence ID" value="TKI04403.1"/>
    <property type="molecule type" value="Genomic_DNA"/>
</dbReference>
<feature type="short sequence motif" description="HXXXXD motif" evidence="12">
    <location>
        <begin position="307"/>
        <end position="312"/>
    </location>
</feature>
<evidence type="ECO:0000256" key="11">
    <source>
        <dbReference type="ARBA" id="ARBA00048427"/>
    </source>
</evidence>
<name>A0ABY2SIL2_9HYPH</name>
<accession>A0ABY2SIL2</accession>
<dbReference type="NCBIfam" id="NF003441">
    <property type="entry name" value="PRK04974.1"/>
    <property type="match status" value="1"/>
</dbReference>
<evidence type="ECO:0000259" key="13">
    <source>
        <dbReference type="SMART" id="SM00563"/>
    </source>
</evidence>
<reference evidence="14 15" key="1">
    <citation type="submission" date="2019-04" db="EMBL/GenBank/DDBJ databases">
        <authorList>
            <person name="Li M."/>
            <person name="Gao C."/>
        </authorList>
    </citation>
    <scope>NUCLEOTIDE SEQUENCE [LARGE SCALE GENOMIC DNA]</scope>
    <source>
        <strain evidence="14 15">BGMRC 2031</strain>
    </source>
</reference>
<dbReference type="InterPro" id="IPR028354">
    <property type="entry name" value="GPAT_PlsB"/>
</dbReference>
<evidence type="ECO:0000256" key="5">
    <source>
        <dbReference type="ARBA" id="ARBA00013113"/>
    </source>
</evidence>